<keyword evidence="1" id="KW-0812">Transmembrane</keyword>
<keyword evidence="1" id="KW-0472">Membrane</keyword>
<keyword evidence="4" id="KW-1185">Reference proteome</keyword>
<evidence type="ECO:0000256" key="1">
    <source>
        <dbReference type="SAM" id="Phobius"/>
    </source>
</evidence>
<evidence type="ECO:0000259" key="2">
    <source>
        <dbReference type="Pfam" id="PF12704"/>
    </source>
</evidence>
<dbReference type="InterPro" id="IPR050250">
    <property type="entry name" value="Macrolide_Exporter_MacB"/>
</dbReference>
<dbReference type="Pfam" id="PF12704">
    <property type="entry name" value="MacB_PCD"/>
    <property type="match status" value="1"/>
</dbReference>
<reference evidence="3 4" key="1">
    <citation type="submission" date="2023-08" db="EMBL/GenBank/DDBJ databases">
        <title>Draft genome sequence of Algoriphagus confluentis.</title>
        <authorList>
            <person name="Takatani N."/>
            <person name="Hosokawa M."/>
            <person name="Sawabe T."/>
        </authorList>
    </citation>
    <scope>NUCLEOTIDE SEQUENCE [LARGE SCALE GENOMIC DNA]</scope>
    <source>
        <strain evidence="3 4">NBRC 111222</strain>
    </source>
</reference>
<proteinExistence type="predicted"/>
<feature type="transmembrane region" description="Helical" evidence="1">
    <location>
        <begin position="20"/>
        <end position="41"/>
    </location>
</feature>
<organism evidence="3 4">
    <name type="scientific">Algoriphagus confluentis</name>
    <dbReference type="NCBI Taxonomy" id="1697556"/>
    <lineage>
        <taxon>Bacteria</taxon>
        <taxon>Pseudomonadati</taxon>
        <taxon>Bacteroidota</taxon>
        <taxon>Cytophagia</taxon>
        <taxon>Cytophagales</taxon>
        <taxon>Cyclobacteriaceae</taxon>
        <taxon>Algoriphagus</taxon>
    </lineage>
</organism>
<dbReference type="EMBL" id="BTPD01000011">
    <property type="protein sequence ID" value="GMQ30709.1"/>
    <property type="molecule type" value="Genomic_DNA"/>
</dbReference>
<comment type="caution">
    <text evidence="3">The sequence shown here is derived from an EMBL/GenBank/DDBJ whole genome shotgun (WGS) entry which is preliminary data.</text>
</comment>
<sequence length="319" mass="36148">MIRNHIKVSWRNLTKRKLQFTINLIGLTVSIVSAVVIALFLSHEYSFNTGFRNHESIYRVDQDYSAGDQNLYWATTPSALLPALHSQLPDLEKGTIVFDISTFTTFLVDGGDGNREEKSIAFADTSFFEVFDIEFLVGSRQKVLHEPYNVVLSESMAKRYFKDSQHAIGKVLKVNNRTEFTVAGVIPDFPSNSTLNYDFIGSFLSQPHGKDPSWSNNNYHTYLKLNPGSNPDQTSSLINEWIENEFGEDLKQNNVTTHFSLAPLSTIHFDTQREMYGSVAAMDERYLKLLGAIGLLLILELQPILSIFPLQNLLNMPKK</sequence>
<evidence type="ECO:0000313" key="3">
    <source>
        <dbReference type="EMBL" id="GMQ30709.1"/>
    </source>
</evidence>
<dbReference type="PANTHER" id="PTHR30572">
    <property type="entry name" value="MEMBRANE COMPONENT OF TRANSPORTER-RELATED"/>
    <property type="match status" value="1"/>
</dbReference>
<keyword evidence="1" id="KW-1133">Transmembrane helix</keyword>
<dbReference type="Proteomes" id="UP001338309">
    <property type="component" value="Unassembled WGS sequence"/>
</dbReference>
<dbReference type="InterPro" id="IPR025857">
    <property type="entry name" value="MacB_PCD"/>
</dbReference>
<gene>
    <name evidence="3" type="ORF">Aconfl_33520</name>
</gene>
<accession>A0ABQ6PRS8</accession>
<evidence type="ECO:0000313" key="4">
    <source>
        <dbReference type="Proteomes" id="UP001338309"/>
    </source>
</evidence>
<name>A0ABQ6PRS8_9BACT</name>
<dbReference type="PANTHER" id="PTHR30572:SF18">
    <property type="entry name" value="ABC-TYPE MACROLIDE FAMILY EXPORT SYSTEM PERMEASE COMPONENT 2"/>
    <property type="match status" value="1"/>
</dbReference>
<protein>
    <recommendedName>
        <fullName evidence="2">MacB-like periplasmic core domain-containing protein</fullName>
    </recommendedName>
</protein>
<dbReference type="RefSeq" id="WP_338225420.1">
    <property type="nucleotide sequence ID" value="NZ_BTPD01000011.1"/>
</dbReference>
<feature type="domain" description="MacB-like periplasmic core" evidence="2">
    <location>
        <begin position="22"/>
        <end position="238"/>
    </location>
</feature>